<evidence type="ECO:0000256" key="1">
    <source>
        <dbReference type="SAM" id="MobiDB-lite"/>
    </source>
</evidence>
<evidence type="ECO:0000313" key="3">
    <source>
        <dbReference type="Proteomes" id="UP001177670"/>
    </source>
</evidence>
<accession>A0AA40G1I3</accession>
<organism evidence="2 3">
    <name type="scientific">Melipona bicolor</name>
    <dbReference type="NCBI Taxonomy" id="60889"/>
    <lineage>
        <taxon>Eukaryota</taxon>
        <taxon>Metazoa</taxon>
        <taxon>Ecdysozoa</taxon>
        <taxon>Arthropoda</taxon>
        <taxon>Hexapoda</taxon>
        <taxon>Insecta</taxon>
        <taxon>Pterygota</taxon>
        <taxon>Neoptera</taxon>
        <taxon>Endopterygota</taxon>
        <taxon>Hymenoptera</taxon>
        <taxon>Apocrita</taxon>
        <taxon>Aculeata</taxon>
        <taxon>Apoidea</taxon>
        <taxon>Anthophila</taxon>
        <taxon>Apidae</taxon>
        <taxon>Melipona</taxon>
    </lineage>
</organism>
<keyword evidence="3" id="KW-1185">Reference proteome</keyword>
<feature type="region of interest" description="Disordered" evidence="1">
    <location>
        <begin position="114"/>
        <end position="137"/>
    </location>
</feature>
<evidence type="ECO:0000313" key="2">
    <source>
        <dbReference type="EMBL" id="KAK1129366.1"/>
    </source>
</evidence>
<dbReference type="AlphaFoldDB" id="A0AA40G1I3"/>
<dbReference type="EMBL" id="JAHYIQ010000008">
    <property type="protein sequence ID" value="KAK1129366.1"/>
    <property type="molecule type" value="Genomic_DNA"/>
</dbReference>
<protein>
    <submittedName>
        <fullName evidence="2">Uncharacterized protein</fullName>
    </submittedName>
</protein>
<dbReference type="Proteomes" id="UP001177670">
    <property type="component" value="Unassembled WGS sequence"/>
</dbReference>
<gene>
    <name evidence="2" type="ORF">K0M31_019100</name>
</gene>
<reference evidence="2" key="1">
    <citation type="submission" date="2021-10" db="EMBL/GenBank/DDBJ databases">
        <title>Melipona bicolor Genome sequencing and assembly.</title>
        <authorList>
            <person name="Araujo N.S."/>
            <person name="Arias M.C."/>
        </authorList>
    </citation>
    <scope>NUCLEOTIDE SEQUENCE</scope>
    <source>
        <strain evidence="2">USP_2M_L1-L4_2017</strain>
        <tissue evidence="2">Whole body</tissue>
    </source>
</reference>
<proteinExistence type="predicted"/>
<sequence>MERHELRGGQTFASLRRLCSTKRWTALPKTRELITCHPVGTLVFHVFDLPSMEERSRARIGGELNGRLDTGLDGRAFFPDRERKESGHGTVRITSAGQVVLAMYLGNTRAPKSGLISSKQLDPPRMVSGSTGAGLAG</sequence>
<name>A0AA40G1I3_9HYME</name>
<comment type="caution">
    <text evidence="2">The sequence shown here is derived from an EMBL/GenBank/DDBJ whole genome shotgun (WGS) entry which is preliminary data.</text>
</comment>